<feature type="domain" description="DUF3152" evidence="2">
    <location>
        <begin position="232"/>
        <end position="385"/>
    </location>
</feature>
<dbReference type="KEGG" id="aez:C3E78_06550"/>
<dbReference type="SUPFAM" id="SSF55486">
    <property type="entry name" value="Metalloproteases ('zincins'), catalytic domain"/>
    <property type="match status" value="1"/>
</dbReference>
<feature type="region of interest" description="Disordered" evidence="1">
    <location>
        <begin position="1"/>
        <end position="26"/>
    </location>
</feature>
<gene>
    <name evidence="3" type="ORF">C3E78_06550</name>
</gene>
<proteinExistence type="predicted"/>
<dbReference type="Pfam" id="PF11350">
    <property type="entry name" value="DUF3152"/>
    <property type="match status" value="1"/>
</dbReference>
<dbReference type="Proteomes" id="UP000244384">
    <property type="component" value="Chromosome"/>
</dbReference>
<feature type="compositionally biased region" description="Polar residues" evidence="1">
    <location>
        <begin position="1"/>
        <end position="12"/>
    </location>
</feature>
<keyword evidence="4" id="KW-1185">Reference proteome</keyword>
<protein>
    <recommendedName>
        <fullName evidence="2">DUF3152 domain-containing protein</fullName>
    </recommendedName>
</protein>
<dbReference type="InterPro" id="IPR022603">
    <property type="entry name" value="DUF3152"/>
</dbReference>
<evidence type="ECO:0000313" key="4">
    <source>
        <dbReference type="Proteomes" id="UP000244384"/>
    </source>
</evidence>
<evidence type="ECO:0000259" key="2">
    <source>
        <dbReference type="Pfam" id="PF11350"/>
    </source>
</evidence>
<organism evidence="3 4">
    <name type="scientific">Aeromicrobium chenweiae</name>
    <dbReference type="NCBI Taxonomy" id="2079793"/>
    <lineage>
        <taxon>Bacteria</taxon>
        <taxon>Bacillati</taxon>
        <taxon>Actinomycetota</taxon>
        <taxon>Actinomycetes</taxon>
        <taxon>Propionibacteriales</taxon>
        <taxon>Nocardioidaceae</taxon>
        <taxon>Aeromicrobium</taxon>
    </lineage>
</organism>
<dbReference type="AlphaFoldDB" id="A0A2S0WKL7"/>
<accession>A0A2S0WKL7</accession>
<sequence length="406" mass="43513">MLARSWSASSTSEGRRRVSSKAFDTGSTTMRTSVRAAIALVTTGLAASLLAAPATAAGEVIVPGTPTVTGRAQYEGTLTAVPGTWAPSGVVLSYQWLRDGTPVGTSSPANVTRRLSSTNDIGRTYAVRVTAALTGADPASATSAATRPVAKGTITNTVRPTVTGSSKYGRRLTGSPGSWSRSASYGYRWLRNDRPISGATGRHYTVGPSDVGAKIRFRVTARRAGYSTVTARSTARTGKHVRSVRKVVTYRVATRGSIKASLSTFKRQAQETYDDPRGWRAMGVRFKRVSKGGDFTLVLSQASKVPSFSSACSTTYSCRVGRNVIINQTRWLKASPAWKARKGSVRSYRHLVVNHETGHWFGRGHATCGGRGQAAPVMQQQSKGLAGCRINPWPKKSELHAPRYGW</sequence>
<dbReference type="Gene3D" id="2.60.40.2700">
    <property type="match status" value="2"/>
</dbReference>
<evidence type="ECO:0000256" key="1">
    <source>
        <dbReference type="SAM" id="MobiDB-lite"/>
    </source>
</evidence>
<name>A0A2S0WKL7_9ACTN</name>
<reference evidence="4" key="1">
    <citation type="submission" date="2018-01" db="EMBL/GenBank/DDBJ databases">
        <authorList>
            <person name="Li J."/>
        </authorList>
    </citation>
    <scope>NUCLEOTIDE SEQUENCE [LARGE SCALE GENOMIC DNA]</scope>
    <source>
        <strain evidence="4">592</strain>
    </source>
</reference>
<evidence type="ECO:0000313" key="3">
    <source>
        <dbReference type="EMBL" id="AWB91886.1"/>
    </source>
</evidence>
<dbReference type="EMBL" id="CP026952">
    <property type="protein sequence ID" value="AWB91886.1"/>
    <property type="molecule type" value="Genomic_DNA"/>
</dbReference>